<proteinExistence type="predicted"/>
<sequence>MSVQLQLHREGGTWGSCGYLSGILTRT</sequence>
<protein>
    <submittedName>
        <fullName evidence="1">Uncharacterized protein</fullName>
    </submittedName>
</protein>
<accession>A0A0E9UL75</accession>
<reference evidence="1" key="1">
    <citation type="submission" date="2014-11" db="EMBL/GenBank/DDBJ databases">
        <authorList>
            <person name="Amaro Gonzalez C."/>
        </authorList>
    </citation>
    <scope>NUCLEOTIDE SEQUENCE</scope>
</reference>
<reference evidence="1" key="2">
    <citation type="journal article" date="2015" name="Fish Shellfish Immunol.">
        <title>Early steps in the European eel (Anguilla anguilla)-Vibrio vulnificus interaction in the gills: Role of the RtxA13 toxin.</title>
        <authorList>
            <person name="Callol A."/>
            <person name="Pajuelo D."/>
            <person name="Ebbesson L."/>
            <person name="Teles M."/>
            <person name="MacKenzie S."/>
            <person name="Amaro C."/>
        </authorList>
    </citation>
    <scope>NUCLEOTIDE SEQUENCE</scope>
</reference>
<organism evidence="1">
    <name type="scientific">Anguilla anguilla</name>
    <name type="common">European freshwater eel</name>
    <name type="synonym">Muraena anguilla</name>
    <dbReference type="NCBI Taxonomy" id="7936"/>
    <lineage>
        <taxon>Eukaryota</taxon>
        <taxon>Metazoa</taxon>
        <taxon>Chordata</taxon>
        <taxon>Craniata</taxon>
        <taxon>Vertebrata</taxon>
        <taxon>Euteleostomi</taxon>
        <taxon>Actinopterygii</taxon>
        <taxon>Neopterygii</taxon>
        <taxon>Teleostei</taxon>
        <taxon>Anguilliformes</taxon>
        <taxon>Anguillidae</taxon>
        <taxon>Anguilla</taxon>
    </lineage>
</organism>
<dbReference type="EMBL" id="GBXM01042572">
    <property type="protein sequence ID" value="JAH66005.1"/>
    <property type="molecule type" value="Transcribed_RNA"/>
</dbReference>
<dbReference type="AlphaFoldDB" id="A0A0E9UL75"/>
<name>A0A0E9UL75_ANGAN</name>
<evidence type="ECO:0000313" key="1">
    <source>
        <dbReference type="EMBL" id="JAH66005.1"/>
    </source>
</evidence>